<dbReference type="OrthoDB" id="9811588at2"/>
<dbReference type="Pfam" id="PF00126">
    <property type="entry name" value="HTH_1"/>
    <property type="match status" value="1"/>
</dbReference>
<keyword evidence="2" id="KW-0805">Transcription regulation</keyword>
<evidence type="ECO:0000313" key="6">
    <source>
        <dbReference type="EMBL" id="OJI91922.1"/>
    </source>
</evidence>
<evidence type="ECO:0000313" key="7">
    <source>
        <dbReference type="Proteomes" id="UP000184514"/>
    </source>
</evidence>
<name>A0A1L9NRX0_9RHOB</name>
<evidence type="ECO:0000256" key="3">
    <source>
        <dbReference type="ARBA" id="ARBA00023125"/>
    </source>
</evidence>
<evidence type="ECO:0000259" key="5">
    <source>
        <dbReference type="PROSITE" id="PS50931"/>
    </source>
</evidence>
<dbReference type="EMBL" id="MLCB01000211">
    <property type="protein sequence ID" value="OJI91922.1"/>
    <property type="molecule type" value="Genomic_DNA"/>
</dbReference>
<protein>
    <submittedName>
        <fullName evidence="6">HTH-type transcriptional regulator CynR</fullName>
    </submittedName>
</protein>
<organism evidence="6 7">
    <name type="scientific">Planktotalea frisia</name>
    <dbReference type="NCBI Taxonomy" id="696762"/>
    <lineage>
        <taxon>Bacteria</taxon>
        <taxon>Pseudomonadati</taxon>
        <taxon>Pseudomonadota</taxon>
        <taxon>Alphaproteobacteria</taxon>
        <taxon>Rhodobacterales</taxon>
        <taxon>Paracoccaceae</taxon>
        <taxon>Planktotalea</taxon>
    </lineage>
</organism>
<evidence type="ECO:0000256" key="1">
    <source>
        <dbReference type="ARBA" id="ARBA00009437"/>
    </source>
</evidence>
<evidence type="ECO:0000256" key="4">
    <source>
        <dbReference type="ARBA" id="ARBA00023163"/>
    </source>
</evidence>
<evidence type="ECO:0000256" key="2">
    <source>
        <dbReference type="ARBA" id="ARBA00023015"/>
    </source>
</evidence>
<reference evidence="6 7" key="1">
    <citation type="submission" date="2016-10" db="EMBL/GenBank/DDBJ databases">
        <title>Genome sequence of Planktotalea frisia SH6-1.</title>
        <authorList>
            <person name="Poehlein A."/>
            <person name="Bakenhus I."/>
            <person name="Voget S."/>
            <person name="Brinkhoff T."/>
            <person name="Simon M."/>
        </authorList>
    </citation>
    <scope>NUCLEOTIDE SEQUENCE [LARGE SCALE GENOMIC DNA]</scope>
    <source>
        <strain evidence="6 7">SH6-1</strain>
    </source>
</reference>
<dbReference type="STRING" id="696762.PFRI_38620"/>
<dbReference type="GO" id="GO:0005829">
    <property type="term" value="C:cytosol"/>
    <property type="evidence" value="ECO:0007669"/>
    <property type="project" value="TreeGrafter"/>
</dbReference>
<dbReference type="Proteomes" id="UP000184514">
    <property type="component" value="Unassembled WGS sequence"/>
</dbReference>
<keyword evidence="7" id="KW-1185">Reference proteome</keyword>
<dbReference type="GO" id="GO:0003700">
    <property type="term" value="F:DNA-binding transcription factor activity"/>
    <property type="evidence" value="ECO:0007669"/>
    <property type="project" value="InterPro"/>
</dbReference>
<keyword evidence="4" id="KW-0804">Transcription</keyword>
<dbReference type="SUPFAM" id="SSF46785">
    <property type="entry name" value="Winged helix' DNA-binding domain"/>
    <property type="match status" value="1"/>
</dbReference>
<gene>
    <name evidence="6" type="primary">cynR_2</name>
    <name evidence="6" type="ORF">PFRI_38620</name>
</gene>
<sequence>MSIKLEMLRTFSVTAAQGTLAGAAAVLGRTPSAVSMMLAQFEEEVGGPLFETDRKSRLTPLGQLVLLESQRATDVFDKSANAIRRHAMSTTGIVRIAAVPSATVALLPDVIEAFRAVHPDVRIEISDVDSITVRARVEYDEADIGIVSAPPDAPLEGERIRSDDLGIVCAENGPIHMAYLRNEDASGWEALGLESLIANPLCELVDDPIVNDLRFASTLEARNTTAILSFVRRGLGASILPFDAVRSQPDGLKFFVPTQSVSQRELRKIRHEKEMVRGPILAFWNLLAQ</sequence>
<dbReference type="InterPro" id="IPR050950">
    <property type="entry name" value="HTH-type_LysR_regulators"/>
</dbReference>
<keyword evidence="3" id="KW-0238">DNA-binding</keyword>
<dbReference type="InterPro" id="IPR005119">
    <property type="entry name" value="LysR_subst-bd"/>
</dbReference>
<comment type="similarity">
    <text evidence="1">Belongs to the LysR transcriptional regulatory family.</text>
</comment>
<feature type="domain" description="HTH lysR-type" evidence="5">
    <location>
        <begin position="1"/>
        <end position="61"/>
    </location>
</feature>
<dbReference type="Pfam" id="PF03466">
    <property type="entry name" value="LysR_substrate"/>
    <property type="match status" value="1"/>
</dbReference>
<dbReference type="AlphaFoldDB" id="A0A1L9NRX0"/>
<dbReference type="InterPro" id="IPR000847">
    <property type="entry name" value="LysR_HTH_N"/>
</dbReference>
<comment type="caution">
    <text evidence="6">The sequence shown here is derived from an EMBL/GenBank/DDBJ whole genome shotgun (WGS) entry which is preliminary data.</text>
</comment>
<proteinExistence type="inferred from homology"/>
<dbReference type="PANTHER" id="PTHR30419">
    <property type="entry name" value="HTH-TYPE TRANSCRIPTIONAL REGULATOR YBHD"/>
    <property type="match status" value="1"/>
</dbReference>
<dbReference type="Gene3D" id="1.10.10.10">
    <property type="entry name" value="Winged helix-like DNA-binding domain superfamily/Winged helix DNA-binding domain"/>
    <property type="match status" value="1"/>
</dbReference>
<dbReference type="Gene3D" id="3.40.190.290">
    <property type="match status" value="1"/>
</dbReference>
<dbReference type="PROSITE" id="PS50931">
    <property type="entry name" value="HTH_LYSR"/>
    <property type="match status" value="1"/>
</dbReference>
<dbReference type="RefSeq" id="WP_072632336.1">
    <property type="nucleotide sequence ID" value="NZ_MLCB01000211.1"/>
</dbReference>
<dbReference type="GO" id="GO:0003677">
    <property type="term" value="F:DNA binding"/>
    <property type="evidence" value="ECO:0007669"/>
    <property type="project" value="UniProtKB-KW"/>
</dbReference>
<dbReference type="InterPro" id="IPR036388">
    <property type="entry name" value="WH-like_DNA-bd_sf"/>
</dbReference>
<dbReference type="InterPro" id="IPR036390">
    <property type="entry name" value="WH_DNA-bd_sf"/>
</dbReference>
<dbReference type="PANTHER" id="PTHR30419:SF8">
    <property type="entry name" value="NITROGEN ASSIMILATION TRANSCRIPTIONAL ACTIVATOR-RELATED"/>
    <property type="match status" value="1"/>
</dbReference>
<accession>A0A1L9NRX0</accession>
<dbReference type="SUPFAM" id="SSF53850">
    <property type="entry name" value="Periplasmic binding protein-like II"/>
    <property type="match status" value="1"/>
</dbReference>